<dbReference type="EMBL" id="OZ035843">
    <property type="protein sequence ID" value="CAL1596530.1"/>
    <property type="molecule type" value="Genomic_DNA"/>
</dbReference>
<dbReference type="Proteomes" id="UP001497482">
    <property type="component" value="Chromosome 21"/>
</dbReference>
<organism evidence="2 3">
    <name type="scientific">Knipowitschia caucasica</name>
    <name type="common">Caucasian dwarf goby</name>
    <name type="synonym">Pomatoschistus caucasicus</name>
    <dbReference type="NCBI Taxonomy" id="637954"/>
    <lineage>
        <taxon>Eukaryota</taxon>
        <taxon>Metazoa</taxon>
        <taxon>Chordata</taxon>
        <taxon>Craniata</taxon>
        <taxon>Vertebrata</taxon>
        <taxon>Euteleostomi</taxon>
        <taxon>Actinopterygii</taxon>
        <taxon>Neopterygii</taxon>
        <taxon>Teleostei</taxon>
        <taxon>Neoteleostei</taxon>
        <taxon>Acanthomorphata</taxon>
        <taxon>Gobiaria</taxon>
        <taxon>Gobiiformes</taxon>
        <taxon>Gobioidei</taxon>
        <taxon>Gobiidae</taxon>
        <taxon>Gobiinae</taxon>
        <taxon>Knipowitschia</taxon>
    </lineage>
</organism>
<feature type="region of interest" description="Disordered" evidence="1">
    <location>
        <begin position="1"/>
        <end position="44"/>
    </location>
</feature>
<dbReference type="AlphaFoldDB" id="A0AAV2L5T3"/>
<feature type="compositionally biased region" description="Low complexity" evidence="1">
    <location>
        <begin position="9"/>
        <end position="29"/>
    </location>
</feature>
<evidence type="ECO:0000313" key="3">
    <source>
        <dbReference type="Proteomes" id="UP001497482"/>
    </source>
</evidence>
<evidence type="ECO:0000256" key="1">
    <source>
        <dbReference type="SAM" id="MobiDB-lite"/>
    </source>
</evidence>
<protein>
    <submittedName>
        <fullName evidence="2">Uncharacterized protein</fullName>
    </submittedName>
</protein>
<reference evidence="2 3" key="1">
    <citation type="submission" date="2024-04" db="EMBL/GenBank/DDBJ databases">
        <authorList>
            <person name="Waldvogel A.-M."/>
            <person name="Schoenle A."/>
        </authorList>
    </citation>
    <scope>NUCLEOTIDE SEQUENCE [LARGE SCALE GENOMIC DNA]</scope>
</reference>
<proteinExistence type="predicted"/>
<gene>
    <name evidence="2" type="ORF">KC01_LOCUS25193</name>
</gene>
<evidence type="ECO:0000313" key="2">
    <source>
        <dbReference type="EMBL" id="CAL1596530.1"/>
    </source>
</evidence>
<accession>A0AAV2L5T3</accession>
<name>A0AAV2L5T3_KNICA</name>
<sequence>MQSSTNVRAPVSPDDSAPDSPSILLRNVSPVPPSPRKSVRLDSRDPGSVRAFLAARGVPLSEEKTTGPATALEFLGIRLDTRAMEASLPLDKLERIRAISRKMRSQTFRNAHLLFSWHPKMFLEEEPSRLFLKAAL</sequence>
<keyword evidence="3" id="KW-1185">Reference proteome</keyword>